<organism evidence="2 3">
    <name type="scientific">Kroppenstedtia eburnea</name>
    <dbReference type="NCBI Taxonomy" id="714067"/>
    <lineage>
        <taxon>Bacteria</taxon>
        <taxon>Bacillati</taxon>
        <taxon>Bacillota</taxon>
        <taxon>Bacilli</taxon>
        <taxon>Bacillales</taxon>
        <taxon>Thermoactinomycetaceae</taxon>
        <taxon>Kroppenstedtia</taxon>
    </lineage>
</organism>
<dbReference type="Proteomes" id="UP000186795">
    <property type="component" value="Unassembled WGS sequence"/>
</dbReference>
<dbReference type="RefSeq" id="WP_076524904.1">
    <property type="nucleotide sequence ID" value="NZ_CP048103.1"/>
</dbReference>
<protein>
    <submittedName>
        <fullName evidence="2">Integrase core domain-containing protein</fullName>
    </submittedName>
</protein>
<dbReference type="InterPro" id="IPR012337">
    <property type="entry name" value="RNaseH-like_sf"/>
</dbReference>
<evidence type="ECO:0000313" key="2">
    <source>
        <dbReference type="EMBL" id="SIS82058.1"/>
    </source>
</evidence>
<dbReference type="Gene3D" id="3.30.420.10">
    <property type="entry name" value="Ribonuclease H-like superfamily/Ribonuclease H"/>
    <property type="match status" value="1"/>
</dbReference>
<dbReference type="PANTHER" id="PTHR46889:SF4">
    <property type="entry name" value="TRANSPOSASE INSO FOR INSERTION SEQUENCE ELEMENT IS911B-RELATED"/>
    <property type="match status" value="1"/>
</dbReference>
<dbReference type="PANTHER" id="PTHR46889">
    <property type="entry name" value="TRANSPOSASE INSF FOR INSERTION SEQUENCE IS3B-RELATED"/>
    <property type="match status" value="1"/>
</dbReference>
<evidence type="ECO:0000259" key="1">
    <source>
        <dbReference type="PROSITE" id="PS50994"/>
    </source>
</evidence>
<proteinExistence type="predicted"/>
<evidence type="ECO:0000313" key="3">
    <source>
        <dbReference type="Proteomes" id="UP000186795"/>
    </source>
</evidence>
<dbReference type="InterPro" id="IPR036397">
    <property type="entry name" value="RNaseH_sf"/>
</dbReference>
<dbReference type="PROSITE" id="PS50994">
    <property type="entry name" value="INTEGRASE"/>
    <property type="match status" value="1"/>
</dbReference>
<dbReference type="Pfam" id="PF00665">
    <property type="entry name" value="rve"/>
    <property type="match status" value="1"/>
</dbReference>
<dbReference type="AlphaFoldDB" id="A0A1N7M7J0"/>
<dbReference type="EMBL" id="FTOD01000005">
    <property type="protein sequence ID" value="SIS82058.1"/>
    <property type="molecule type" value="Genomic_DNA"/>
</dbReference>
<name>A0A1N7M7J0_9BACL</name>
<reference evidence="3" key="1">
    <citation type="submission" date="2017-01" db="EMBL/GenBank/DDBJ databases">
        <authorList>
            <person name="Varghese N."/>
            <person name="Submissions S."/>
        </authorList>
    </citation>
    <scope>NUCLEOTIDE SEQUENCE [LARGE SCALE GENOMIC DNA]</scope>
    <source>
        <strain evidence="3">DSM 45196</strain>
    </source>
</reference>
<feature type="domain" description="Integrase catalytic" evidence="1">
    <location>
        <begin position="29"/>
        <end position="76"/>
    </location>
</feature>
<dbReference type="InterPro" id="IPR050900">
    <property type="entry name" value="Transposase_IS3/IS150/IS904"/>
</dbReference>
<gene>
    <name evidence="2" type="ORF">SAMN05421790_105255</name>
</gene>
<sequence length="76" mass="9073">MGWSPDKRRYFGAKEALVISENRLNREFSASRPNEKWVTDITYLPIQGRFYYLSAIIDLFNNEVIAYRISKRNNIR</sequence>
<dbReference type="OrthoDB" id="9781005at2"/>
<keyword evidence="3" id="KW-1185">Reference proteome</keyword>
<dbReference type="SUPFAM" id="SSF53098">
    <property type="entry name" value="Ribonuclease H-like"/>
    <property type="match status" value="1"/>
</dbReference>
<accession>A0A1N7M7J0</accession>
<dbReference type="InterPro" id="IPR001584">
    <property type="entry name" value="Integrase_cat-core"/>
</dbReference>
<dbReference type="GO" id="GO:0015074">
    <property type="term" value="P:DNA integration"/>
    <property type="evidence" value="ECO:0007669"/>
    <property type="project" value="InterPro"/>
</dbReference>
<dbReference type="GO" id="GO:0003676">
    <property type="term" value="F:nucleic acid binding"/>
    <property type="evidence" value="ECO:0007669"/>
    <property type="project" value="InterPro"/>
</dbReference>